<dbReference type="Proteomes" id="UP000277580">
    <property type="component" value="Unassembled WGS sequence"/>
</dbReference>
<protein>
    <recommendedName>
        <fullName evidence="5">Translation machinery-associated protein 16</fullName>
    </recommendedName>
</protein>
<evidence type="ECO:0000256" key="1">
    <source>
        <dbReference type="ARBA" id="ARBA00034127"/>
    </source>
</evidence>
<gene>
    <name evidence="3" type="ORF">P167DRAFT_569111</name>
</gene>
<dbReference type="Gene3D" id="1.20.1440.170">
    <property type="entry name" value="Translation machinery-associated protein 16-like"/>
    <property type="match status" value="1"/>
</dbReference>
<accession>A0A3N4KL72</accession>
<dbReference type="OrthoDB" id="270284at2759"/>
<feature type="compositionally biased region" description="Basic and acidic residues" evidence="2">
    <location>
        <begin position="15"/>
        <end position="28"/>
    </location>
</feature>
<comment type="similarity">
    <text evidence="1">Belongs to the TMA16 family.</text>
</comment>
<dbReference type="GO" id="GO:0005634">
    <property type="term" value="C:nucleus"/>
    <property type="evidence" value="ECO:0007669"/>
    <property type="project" value="TreeGrafter"/>
</dbReference>
<sequence>MPIALHKVQKKIKAKKDGKLDSLGRRDSKKLSRATLRDEKLKKLGSARSKLKELELIRVGYFKVATKDVKAPLSTQEIRDLIEKWVHRDDEELFEMRSERRPGRPPSTKEDLLKQRIDREIEEFKTGFYIPDLQNSENIERLRRWDGTVGSLAQVKFTRIPKEDASRKIN</sequence>
<feature type="region of interest" description="Disordered" evidence="2">
    <location>
        <begin position="1"/>
        <end position="28"/>
    </location>
</feature>
<evidence type="ECO:0008006" key="5">
    <source>
        <dbReference type="Google" id="ProtNLM"/>
    </source>
</evidence>
<dbReference type="FunCoup" id="A0A3N4KL72">
    <property type="interactions" value="316"/>
</dbReference>
<dbReference type="PANTHER" id="PTHR13349:SF2">
    <property type="entry name" value="TRANSLATION MACHINERY-ASSOCIATED PROTEIN 16"/>
    <property type="match status" value="1"/>
</dbReference>
<dbReference type="InterPro" id="IPR021346">
    <property type="entry name" value="Tma16"/>
</dbReference>
<dbReference type="Pfam" id="PF11176">
    <property type="entry name" value="Tma16"/>
    <property type="match status" value="1"/>
</dbReference>
<proteinExistence type="inferred from homology"/>
<dbReference type="InParanoid" id="A0A3N4KL72"/>
<keyword evidence="4" id="KW-1185">Reference proteome</keyword>
<reference evidence="3 4" key="1">
    <citation type="journal article" date="2018" name="Nat. Ecol. Evol.">
        <title>Pezizomycetes genomes reveal the molecular basis of ectomycorrhizal truffle lifestyle.</title>
        <authorList>
            <person name="Murat C."/>
            <person name="Payen T."/>
            <person name="Noel B."/>
            <person name="Kuo A."/>
            <person name="Morin E."/>
            <person name="Chen J."/>
            <person name="Kohler A."/>
            <person name="Krizsan K."/>
            <person name="Balestrini R."/>
            <person name="Da Silva C."/>
            <person name="Montanini B."/>
            <person name="Hainaut M."/>
            <person name="Levati E."/>
            <person name="Barry K.W."/>
            <person name="Belfiori B."/>
            <person name="Cichocki N."/>
            <person name="Clum A."/>
            <person name="Dockter R.B."/>
            <person name="Fauchery L."/>
            <person name="Guy J."/>
            <person name="Iotti M."/>
            <person name="Le Tacon F."/>
            <person name="Lindquist E.A."/>
            <person name="Lipzen A."/>
            <person name="Malagnac F."/>
            <person name="Mello A."/>
            <person name="Molinier V."/>
            <person name="Miyauchi S."/>
            <person name="Poulain J."/>
            <person name="Riccioni C."/>
            <person name="Rubini A."/>
            <person name="Sitrit Y."/>
            <person name="Splivallo R."/>
            <person name="Traeger S."/>
            <person name="Wang M."/>
            <person name="Zifcakova L."/>
            <person name="Wipf D."/>
            <person name="Zambonelli A."/>
            <person name="Paolocci F."/>
            <person name="Nowrousian M."/>
            <person name="Ottonello S."/>
            <person name="Baldrian P."/>
            <person name="Spatafora J.W."/>
            <person name="Henrissat B."/>
            <person name="Nagy L.G."/>
            <person name="Aury J.M."/>
            <person name="Wincker P."/>
            <person name="Grigoriev I.V."/>
            <person name="Bonfante P."/>
            <person name="Martin F.M."/>
        </authorList>
    </citation>
    <scope>NUCLEOTIDE SEQUENCE [LARGE SCALE GENOMIC DNA]</scope>
    <source>
        <strain evidence="3 4">CCBAS932</strain>
    </source>
</reference>
<evidence type="ECO:0000256" key="2">
    <source>
        <dbReference type="SAM" id="MobiDB-lite"/>
    </source>
</evidence>
<dbReference type="AlphaFoldDB" id="A0A3N4KL72"/>
<dbReference type="PANTHER" id="PTHR13349">
    <property type="entry name" value="TRANSLATION MACHINERY-ASSOCIATED PROTEIN 16"/>
    <property type="match status" value="1"/>
</dbReference>
<evidence type="ECO:0000313" key="3">
    <source>
        <dbReference type="EMBL" id="RPB06535.1"/>
    </source>
</evidence>
<dbReference type="STRING" id="1392247.A0A3N4KL72"/>
<organism evidence="3 4">
    <name type="scientific">Morchella conica CCBAS932</name>
    <dbReference type="NCBI Taxonomy" id="1392247"/>
    <lineage>
        <taxon>Eukaryota</taxon>
        <taxon>Fungi</taxon>
        <taxon>Dikarya</taxon>
        <taxon>Ascomycota</taxon>
        <taxon>Pezizomycotina</taxon>
        <taxon>Pezizomycetes</taxon>
        <taxon>Pezizales</taxon>
        <taxon>Morchellaceae</taxon>
        <taxon>Morchella</taxon>
    </lineage>
</organism>
<dbReference type="InterPro" id="IPR038356">
    <property type="entry name" value="Tma16_sf"/>
</dbReference>
<dbReference type="EMBL" id="ML119293">
    <property type="protein sequence ID" value="RPB06535.1"/>
    <property type="molecule type" value="Genomic_DNA"/>
</dbReference>
<name>A0A3N4KL72_9PEZI</name>
<evidence type="ECO:0000313" key="4">
    <source>
        <dbReference type="Proteomes" id="UP000277580"/>
    </source>
</evidence>